<gene>
    <name evidence="5" type="ORF">GCM10009858_26360</name>
</gene>
<dbReference type="Pfam" id="PF00106">
    <property type="entry name" value="adh_short"/>
    <property type="match status" value="1"/>
</dbReference>
<dbReference type="PANTHER" id="PTHR44169:SF6">
    <property type="entry name" value="NADPH-DEPENDENT 1-ACYLDIHYDROXYACETONE PHOSPHATE REDUCTASE"/>
    <property type="match status" value="1"/>
</dbReference>
<reference evidence="5 6" key="1">
    <citation type="journal article" date="2019" name="Int. J. Syst. Evol. Microbiol.">
        <title>The Global Catalogue of Microorganisms (GCM) 10K type strain sequencing project: providing services to taxonomists for standard genome sequencing and annotation.</title>
        <authorList>
            <consortium name="The Broad Institute Genomics Platform"/>
            <consortium name="The Broad Institute Genome Sequencing Center for Infectious Disease"/>
            <person name="Wu L."/>
            <person name="Ma J."/>
        </authorList>
    </citation>
    <scope>NUCLEOTIDE SEQUENCE [LARGE SCALE GENOMIC DNA]</scope>
    <source>
        <strain evidence="5 6">JCM 16259</strain>
    </source>
</reference>
<evidence type="ECO:0000256" key="3">
    <source>
        <dbReference type="RuleBase" id="RU000363"/>
    </source>
</evidence>
<dbReference type="InterPro" id="IPR057326">
    <property type="entry name" value="KR_dom"/>
</dbReference>
<feature type="domain" description="Ketoreductase" evidence="4">
    <location>
        <begin position="34"/>
        <end position="213"/>
    </location>
</feature>
<evidence type="ECO:0000313" key="6">
    <source>
        <dbReference type="Proteomes" id="UP001500730"/>
    </source>
</evidence>
<dbReference type="NCBIfam" id="NF004826">
    <property type="entry name" value="PRK06182.1"/>
    <property type="match status" value="1"/>
</dbReference>
<dbReference type="InterPro" id="IPR002347">
    <property type="entry name" value="SDR_fam"/>
</dbReference>
<keyword evidence="6" id="KW-1185">Reference proteome</keyword>
<evidence type="ECO:0000313" key="5">
    <source>
        <dbReference type="EMBL" id="GAA2487113.1"/>
    </source>
</evidence>
<comment type="caution">
    <text evidence="5">The sequence shown here is derived from an EMBL/GenBank/DDBJ whole genome shotgun (WGS) entry which is preliminary data.</text>
</comment>
<dbReference type="InterPro" id="IPR036291">
    <property type="entry name" value="NAD(P)-bd_dom_sf"/>
</dbReference>
<evidence type="ECO:0000259" key="4">
    <source>
        <dbReference type="SMART" id="SM00822"/>
    </source>
</evidence>
<evidence type="ECO:0000256" key="1">
    <source>
        <dbReference type="ARBA" id="ARBA00006484"/>
    </source>
</evidence>
<evidence type="ECO:0000256" key="2">
    <source>
        <dbReference type="ARBA" id="ARBA00023002"/>
    </source>
</evidence>
<dbReference type="CDD" id="cd05374">
    <property type="entry name" value="17beta-HSD-like_SDR_c"/>
    <property type="match status" value="1"/>
</dbReference>
<dbReference type="Proteomes" id="UP001500730">
    <property type="component" value="Unassembled WGS sequence"/>
</dbReference>
<proteinExistence type="inferred from homology"/>
<organism evidence="5 6">
    <name type="scientific">Terrabacter carboxydivorans</name>
    <dbReference type="NCBI Taxonomy" id="619730"/>
    <lineage>
        <taxon>Bacteria</taxon>
        <taxon>Bacillati</taxon>
        <taxon>Actinomycetota</taxon>
        <taxon>Actinomycetes</taxon>
        <taxon>Micrococcales</taxon>
        <taxon>Intrasporangiaceae</taxon>
        <taxon>Terrabacter</taxon>
    </lineage>
</organism>
<name>A0ABN3LN56_9MICO</name>
<dbReference type="PRINTS" id="PR00081">
    <property type="entry name" value="GDHRDH"/>
</dbReference>
<dbReference type="Gene3D" id="3.40.50.720">
    <property type="entry name" value="NAD(P)-binding Rossmann-like Domain"/>
    <property type="match status" value="1"/>
</dbReference>
<protein>
    <submittedName>
        <fullName evidence="5">Oxidoreductase</fullName>
    </submittedName>
</protein>
<sequence>MPCGQAAYAVWPGRARAGPALGARDTAYGVGMTKVALVTGASSGIGESIALHLVDSGWTVYAVARRVERMAALETRGVIAFAMDVTDDESMVAGIDRIITEQGQIDALVNNAGYGSYGPVEHVPIDEARRQFEVNVFGLARLTQLVTPHMRTRRRGRIVNISSIGGKIYEPLGAWYHATKFAVEGLSDSLRIELAPFGIDVVIVEPGPIISEWNTIARESLVERSIGTVYEDMARRMAVMFERVDTPRMSSGPEAVAEKVLKALEATNPAARYPAGKGARAIVTARRLLPDRAMDLLIHQAFKG</sequence>
<dbReference type="EMBL" id="BAAARE010000010">
    <property type="protein sequence ID" value="GAA2487113.1"/>
    <property type="molecule type" value="Genomic_DNA"/>
</dbReference>
<dbReference type="SMART" id="SM00822">
    <property type="entry name" value="PKS_KR"/>
    <property type="match status" value="1"/>
</dbReference>
<accession>A0ABN3LN56</accession>
<dbReference type="PANTHER" id="PTHR44169">
    <property type="entry name" value="NADPH-DEPENDENT 1-ACYLDIHYDROXYACETONE PHOSPHATE REDUCTASE"/>
    <property type="match status" value="1"/>
</dbReference>
<dbReference type="SUPFAM" id="SSF51735">
    <property type="entry name" value="NAD(P)-binding Rossmann-fold domains"/>
    <property type="match status" value="1"/>
</dbReference>
<dbReference type="PRINTS" id="PR00080">
    <property type="entry name" value="SDRFAMILY"/>
</dbReference>
<keyword evidence="2" id="KW-0560">Oxidoreductase</keyword>
<comment type="similarity">
    <text evidence="1 3">Belongs to the short-chain dehydrogenases/reductases (SDR) family.</text>
</comment>